<accession>A0ABP7YCL8</accession>
<feature type="compositionally biased region" description="Low complexity" evidence="1">
    <location>
        <begin position="20"/>
        <end position="30"/>
    </location>
</feature>
<sequence>MTPGAARTGPPKTAMPTLSRVGRGVRLPPGGRTPGHQGDIMTMDVRDRAPAPAVRGRTLTLDEAARRRAAARELAVRRARRDDRVRPARVRRALLG</sequence>
<evidence type="ECO:0000313" key="2">
    <source>
        <dbReference type="EMBL" id="GAA4134123.1"/>
    </source>
</evidence>
<name>A0ABP7YCL8_9ACTN</name>
<dbReference type="EMBL" id="BAABDO010000014">
    <property type="protein sequence ID" value="GAA4134123.1"/>
    <property type="molecule type" value="Genomic_DNA"/>
</dbReference>
<comment type="caution">
    <text evidence="2">The sequence shown here is derived from an EMBL/GenBank/DDBJ whole genome shotgun (WGS) entry which is preliminary data.</text>
</comment>
<proteinExistence type="predicted"/>
<dbReference type="Proteomes" id="UP001500266">
    <property type="component" value="Unassembled WGS sequence"/>
</dbReference>
<feature type="region of interest" description="Disordered" evidence="1">
    <location>
        <begin position="1"/>
        <end position="40"/>
    </location>
</feature>
<protein>
    <submittedName>
        <fullName evidence="2">Uncharacterized protein</fullName>
    </submittedName>
</protein>
<gene>
    <name evidence="2" type="ORF">GCM10022416_15630</name>
</gene>
<reference evidence="3" key="1">
    <citation type="journal article" date="2019" name="Int. J. Syst. Evol. Microbiol.">
        <title>The Global Catalogue of Microorganisms (GCM) 10K type strain sequencing project: providing services to taxonomists for standard genome sequencing and annotation.</title>
        <authorList>
            <consortium name="The Broad Institute Genomics Platform"/>
            <consortium name="The Broad Institute Genome Sequencing Center for Infectious Disease"/>
            <person name="Wu L."/>
            <person name="Ma J."/>
        </authorList>
    </citation>
    <scope>NUCLEOTIDE SEQUENCE [LARGE SCALE GENOMIC DNA]</scope>
    <source>
        <strain evidence="3">JCM 17316</strain>
    </source>
</reference>
<organism evidence="2 3">
    <name type="scientific">Actinomadura keratinilytica</name>
    <dbReference type="NCBI Taxonomy" id="547461"/>
    <lineage>
        <taxon>Bacteria</taxon>
        <taxon>Bacillati</taxon>
        <taxon>Actinomycetota</taxon>
        <taxon>Actinomycetes</taxon>
        <taxon>Streptosporangiales</taxon>
        <taxon>Thermomonosporaceae</taxon>
        <taxon>Actinomadura</taxon>
    </lineage>
</organism>
<keyword evidence="3" id="KW-1185">Reference proteome</keyword>
<evidence type="ECO:0000256" key="1">
    <source>
        <dbReference type="SAM" id="MobiDB-lite"/>
    </source>
</evidence>
<evidence type="ECO:0000313" key="3">
    <source>
        <dbReference type="Proteomes" id="UP001500266"/>
    </source>
</evidence>